<dbReference type="Proteomes" id="UP001500359">
    <property type="component" value="Unassembled WGS sequence"/>
</dbReference>
<sequence>MKKLSDLKRIFSEQGHAIEFGCSEAEYEKMVELCHEMNSRKSVCVVASWIWWDITSDNPSFPQPTYIVKADNVLFDEKGRFPVGGWVRTSPLKALHQNCIFETGNTFYVLVGEGTRKEVSASDALAFF</sequence>
<keyword evidence="3" id="KW-1185">Reference proteome</keyword>
<reference evidence="3" key="1">
    <citation type="journal article" date="2019" name="Int. J. Syst. Evol. Microbiol.">
        <title>The Global Catalogue of Microorganisms (GCM) 10K type strain sequencing project: providing services to taxonomists for standard genome sequencing and annotation.</title>
        <authorList>
            <consortium name="The Broad Institute Genomics Platform"/>
            <consortium name="The Broad Institute Genome Sequencing Center for Infectious Disease"/>
            <person name="Wu L."/>
            <person name="Ma J."/>
        </authorList>
    </citation>
    <scope>NUCLEOTIDE SEQUENCE [LARGE SCALE GENOMIC DNA]</scope>
    <source>
        <strain evidence="3">JCM 15896</strain>
    </source>
</reference>
<protein>
    <recommendedName>
        <fullName evidence="1">DUF6957 domain-containing protein</fullName>
    </recommendedName>
</protein>
<organism evidence="2 3">
    <name type="scientific">Aliiglaciecola litoralis</name>
    <dbReference type="NCBI Taxonomy" id="582857"/>
    <lineage>
        <taxon>Bacteria</taxon>
        <taxon>Pseudomonadati</taxon>
        <taxon>Pseudomonadota</taxon>
        <taxon>Gammaproteobacteria</taxon>
        <taxon>Alteromonadales</taxon>
        <taxon>Alteromonadaceae</taxon>
        <taxon>Aliiglaciecola</taxon>
    </lineage>
</organism>
<dbReference type="InterPro" id="IPR054232">
    <property type="entry name" value="DUF6957"/>
</dbReference>
<proteinExistence type="predicted"/>
<name>A0ABP3WYB9_9ALTE</name>
<evidence type="ECO:0000313" key="3">
    <source>
        <dbReference type="Proteomes" id="UP001500359"/>
    </source>
</evidence>
<dbReference type="EMBL" id="BAAAFD010000004">
    <property type="protein sequence ID" value="GAA0856619.1"/>
    <property type="molecule type" value="Genomic_DNA"/>
</dbReference>
<evidence type="ECO:0000259" key="1">
    <source>
        <dbReference type="Pfam" id="PF22275"/>
    </source>
</evidence>
<dbReference type="RefSeq" id="WP_343859225.1">
    <property type="nucleotide sequence ID" value="NZ_BAAAFD010000004.1"/>
</dbReference>
<accession>A0ABP3WYB9</accession>
<feature type="domain" description="DUF6957" evidence="1">
    <location>
        <begin position="21"/>
        <end position="124"/>
    </location>
</feature>
<gene>
    <name evidence="2" type="ORF">GCM10009114_19290</name>
</gene>
<evidence type="ECO:0000313" key="2">
    <source>
        <dbReference type="EMBL" id="GAA0856619.1"/>
    </source>
</evidence>
<comment type="caution">
    <text evidence="2">The sequence shown here is derived from an EMBL/GenBank/DDBJ whole genome shotgun (WGS) entry which is preliminary data.</text>
</comment>
<dbReference type="Pfam" id="PF22275">
    <property type="entry name" value="DUF6957"/>
    <property type="match status" value="1"/>
</dbReference>